<dbReference type="PROSITE" id="PS01271">
    <property type="entry name" value="NA_SULFATE"/>
    <property type="match status" value="1"/>
</dbReference>
<dbReference type="EMBL" id="QJTI01000024">
    <property type="protein sequence ID" value="PYF01227.1"/>
    <property type="molecule type" value="Genomic_DNA"/>
</dbReference>
<dbReference type="InterPro" id="IPR031312">
    <property type="entry name" value="Na/sul_symport_CS"/>
</dbReference>
<name>A0A318TBU3_9BRAD</name>
<dbReference type="GO" id="GO:0015141">
    <property type="term" value="F:succinate transmembrane transporter activity"/>
    <property type="evidence" value="ECO:0007669"/>
    <property type="project" value="UniProtKB-ARBA"/>
</dbReference>
<feature type="transmembrane region" description="Helical" evidence="6">
    <location>
        <begin position="12"/>
        <end position="30"/>
    </location>
</feature>
<dbReference type="Proteomes" id="UP000248148">
    <property type="component" value="Unassembled WGS sequence"/>
</dbReference>
<evidence type="ECO:0000256" key="2">
    <source>
        <dbReference type="ARBA" id="ARBA00022448"/>
    </source>
</evidence>
<feature type="transmembrane region" description="Helical" evidence="6">
    <location>
        <begin position="458"/>
        <end position="482"/>
    </location>
</feature>
<protein>
    <submittedName>
        <fullName evidence="7">Sodium-dependent dicarboxylate transporter 2/3/5</fullName>
    </submittedName>
</protein>
<feature type="transmembrane region" description="Helical" evidence="6">
    <location>
        <begin position="85"/>
        <end position="102"/>
    </location>
</feature>
<keyword evidence="2" id="KW-0813">Transport</keyword>
<feature type="transmembrane region" description="Helical" evidence="6">
    <location>
        <begin position="421"/>
        <end position="446"/>
    </location>
</feature>
<evidence type="ECO:0000256" key="5">
    <source>
        <dbReference type="ARBA" id="ARBA00023136"/>
    </source>
</evidence>
<dbReference type="PANTHER" id="PTHR10283">
    <property type="entry name" value="SOLUTE CARRIER FAMILY 13 MEMBER"/>
    <property type="match status" value="1"/>
</dbReference>
<feature type="transmembrane region" description="Helical" evidence="6">
    <location>
        <begin position="369"/>
        <end position="389"/>
    </location>
</feature>
<evidence type="ECO:0000256" key="3">
    <source>
        <dbReference type="ARBA" id="ARBA00022692"/>
    </source>
</evidence>
<feature type="transmembrane region" description="Helical" evidence="6">
    <location>
        <begin position="338"/>
        <end position="363"/>
    </location>
</feature>
<evidence type="ECO:0000313" key="8">
    <source>
        <dbReference type="Proteomes" id="UP000248148"/>
    </source>
</evidence>
<organism evidence="7 8">
    <name type="scientific">Rhodopseudomonas faecalis</name>
    <dbReference type="NCBI Taxonomy" id="99655"/>
    <lineage>
        <taxon>Bacteria</taxon>
        <taxon>Pseudomonadati</taxon>
        <taxon>Pseudomonadota</taxon>
        <taxon>Alphaproteobacteria</taxon>
        <taxon>Hyphomicrobiales</taxon>
        <taxon>Nitrobacteraceae</taxon>
        <taxon>Rhodopseudomonas</taxon>
    </lineage>
</organism>
<dbReference type="PANTHER" id="PTHR10283:SF82">
    <property type="entry name" value="SOLUTE CARRIER FAMILY 13 MEMBER 2"/>
    <property type="match status" value="1"/>
</dbReference>
<feature type="transmembrane region" description="Helical" evidence="6">
    <location>
        <begin position="61"/>
        <end position="79"/>
    </location>
</feature>
<dbReference type="InterPro" id="IPR001898">
    <property type="entry name" value="SLC13A/DASS"/>
</dbReference>
<accession>A0A318TBU3</accession>
<dbReference type="OrthoDB" id="9766267at2"/>
<dbReference type="GO" id="GO:0005886">
    <property type="term" value="C:plasma membrane"/>
    <property type="evidence" value="ECO:0007669"/>
    <property type="project" value="TreeGrafter"/>
</dbReference>
<feature type="transmembrane region" description="Helical" evidence="6">
    <location>
        <begin position="273"/>
        <end position="290"/>
    </location>
</feature>
<evidence type="ECO:0000313" key="7">
    <source>
        <dbReference type="EMBL" id="PYF01227.1"/>
    </source>
</evidence>
<evidence type="ECO:0000256" key="1">
    <source>
        <dbReference type="ARBA" id="ARBA00004141"/>
    </source>
</evidence>
<feature type="transmembrane region" description="Helical" evidence="6">
    <location>
        <begin position="177"/>
        <end position="200"/>
    </location>
</feature>
<keyword evidence="4 6" id="KW-1133">Transmembrane helix</keyword>
<proteinExistence type="predicted"/>
<comment type="subcellular location">
    <subcellularLocation>
        <location evidence="1">Membrane</location>
        <topology evidence="1">Multi-pass membrane protein</topology>
    </subcellularLocation>
</comment>
<feature type="transmembrane region" description="Helical" evidence="6">
    <location>
        <begin position="148"/>
        <end position="165"/>
    </location>
</feature>
<comment type="caution">
    <text evidence="7">The sequence shown here is derived from an EMBL/GenBank/DDBJ whole genome shotgun (WGS) entry which is preliminary data.</text>
</comment>
<dbReference type="Pfam" id="PF00939">
    <property type="entry name" value="Na_sulph_symp"/>
    <property type="match status" value="1"/>
</dbReference>
<sequence>MTTTPSAERNRIFTILIGAALAATMLALPAPGDMPVAAWRVAAVALLMATWWITEAIPIPATSLLPLVLFPLLGINALRDAAAPYADPIIFLFLGGFVIATAMQRWSLHRRIGLSVVALVGVTSRRLSGGLLLATAFLSMWISNSATAIIMLPVAISVLALLEGAHSDLSETARRNLKIALLLSVAYGASIGGLATLIGTPANALLAAYLAREQGIVIGFAQWMLLGLPLTVLLLGAVWLLLNWLYPVGREIGGSAGHFVTDELAKLGPMSRAEIRVAVVFVLTALAWMLRPLYGAMIPALDDTLIALIGALALFLLPSGMPDQSRLLAWEDTKGLPWDVLILFGSGLSLAAAISASGLAQWLGQSMQMLAGLPAIWLVAAATVTMLFLTELTSNTASAATFIPITGAIAAGIGLDPLLMTLPLALAASCAFMMPVATPPNAIVFASGQVTIAQMARAGIWVNLIAAVLIVTVCYPLGAVLFR</sequence>
<keyword evidence="8" id="KW-1185">Reference proteome</keyword>
<feature type="transmembrane region" description="Helical" evidence="6">
    <location>
        <begin position="396"/>
        <end position="415"/>
    </location>
</feature>
<keyword evidence="5 6" id="KW-0472">Membrane</keyword>
<feature type="transmembrane region" description="Helical" evidence="6">
    <location>
        <begin position="296"/>
        <end position="317"/>
    </location>
</feature>
<keyword evidence="3 6" id="KW-0812">Transmembrane</keyword>
<evidence type="ECO:0000256" key="4">
    <source>
        <dbReference type="ARBA" id="ARBA00022989"/>
    </source>
</evidence>
<dbReference type="NCBIfam" id="TIGR00785">
    <property type="entry name" value="dass"/>
    <property type="match status" value="1"/>
</dbReference>
<feature type="transmembrane region" description="Helical" evidence="6">
    <location>
        <begin position="220"/>
        <end position="242"/>
    </location>
</feature>
<reference evidence="7 8" key="1">
    <citation type="submission" date="2018-06" db="EMBL/GenBank/DDBJ databases">
        <title>Genomic Encyclopedia of Archaeal and Bacterial Type Strains, Phase II (KMG-II): from individual species to whole genera.</title>
        <authorList>
            <person name="Goeker M."/>
        </authorList>
    </citation>
    <scope>NUCLEOTIDE SEQUENCE [LARGE SCALE GENOMIC DNA]</scope>
    <source>
        <strain evidence="7 8">JCM 11668</strain>
    </source>
</reference>
<dbReference type="AlphaFoldDB" id="A0A318TBU3"/>
<dbReference type="RefSeq" id="WP_110782238.1">
    <property type="nucleotide sequence ID" value="NZ_QJTI01000024.1"/>
</dbReference>
<gene>
    <name evidence="7" type="ORF">BJ122_12410</name>
</gene>
<evidence type="ECO:0000256" key="6">
    <source>
        <dbReference type="SAM" id="Phobius"/>
    </source>
</evidence>